<dbReference type="GO" id="GO:0005576">
    <property type="term" value="C:extracellular region"/>
    <property type="evidence" value="ECO:0007669"/>
    <property type="project" value="InterPro"/>
</dbReference>
<feature type="signal peptide" evidence="3">
    <location>
        <begin position="1"/>
        <end position="20"/>
    </location>
</feature>
<evidence type="ECO:0000313" key="5">
    <source>
        <dbReference type="Proteomes" id="UP000536640"/>
    </source>
</evidence>
<protein>
    <submittedName>
        <fullName evidence="4">Poly(Hydroxyalkanoate) depolymerase family esterase</fullName>
    </submittedName>
</protein>
<dbReference type="RefSeq" id="WP_184462321.1">
    <property type="nucleotide sequence ID" value="NZ_JACHHW010000004.1"/>
</dbReference>
<dbReference type="InterPro" id="IPR029058">
    <property type="entry name" value="AB_hydrolase_fold"/>
</dbReference>
<dbReference type="PROSITE" id="PS51257">
    <property type="entry name" value="PROKAR_LIPOPROTEIN"/>
    <property type="match status" value="1"/>
</dbReference>
<gene>
    <name evidence="4" type="ORF">HNQ57_001738</name>
</gene>
<keyword evidence="5" id="KW-1185">Reference proteome</keyword>
<dbReference type="SUPFAM" id="SSF53474">
    <property type="entry name" value="alpha/beta-Hydrolases"/>
    <property type="match status" value="1"/>
</dbReference>
<keyword evidence="2" id="KW-0378">Hydrolase</keyword>
<evidence type="ECO:0000256" key="1">
    <source>
        <dbReference type="ARBA" id="ARBA00022729"/>
    </source>
</evidence>
<dbReference type="NCBIfam" id="TIGR01840">
    <property type="entry name" value="esterase_phb"/>
    <property type="match status" value="1"/>
</dbReference>
<reference evidence="4 5" key="1">
    <citation type="submission" date="2020-08" db="EMBL/GenBank/DDBJ databases">
        <title>Genomic Encyclopedia of Type Strains, Phase IV (KMG-IV): sequencing the most valuable type-strain genomes for metagenomic binning, comparative biology and taxonomic classification.</title>
        <authorList>
            <person name="Goeker M."/>
        </authorList>
    </citation>
    <scope>NUCLEOTIDE SEQUENCE [LARGE SCALE GENOMIC DNA]</scope>
    <source>
        <strain evidence="4 5">DSM 25701</strain>
    </source>
</reference>
<evidence type="ECO:0000256" key="2">
    <source>
        <dbReference type="ARBA" id="ARBA00022801"/>
    </source>
</evidence>
<dbReference type="GO" id="GO:0016787">
    <property type="term" value="F:hydrolase activity"/>
    <property type="evidence" value="ECO:0007669"/>
    <property type="project" value="UniProtKB-KW"/>
</dbReference>
<evidence type="ECO:0000256" key="3">
    <source>
        <dbReference type="SAM" id="SignalP"/>
    </source>
</evidence>
<organism evidence="4 5">
    <name type="scientific">Zhongshania antarctica</name>
    <dbReference type="NCBI Taxonomy" id="641702"/>
    <lineage>
        <taxon>Bacteria</taxon>
        <taxon>Pseudomonadati</taxon>
        <taxon>Pseudomonadota</taxon>
        <taxon>Gammaproteobacteria</taxon>
        <taxon>Cellvibrionales</taxon>
        <taxon>Spongiibacteraceae</taxon>
        <taxon>Zhongshania</taxon>
    </lineage>
</organism>
<accession>A0A840R2T2</accession>
<dbReference type="AlphaFoldDB" id="A0A840R2T2"/>
<dbReference type="EMBL" id="JACHHW010000004">
    <property type="protein sequence ID" value="MBB5187469.1"/>
    <property type="molecule type" value="Genomic_DNA"/>
</dbReference>
<feature type="chain" id="PRO_5032585088" evidence="3">
    <location>
        <begin position="21"/>
        <end position="349"/>
    </location>
</feature>
<dbReference type="PANTHER" id="PTHR43037">
    <property type="entry name" value="UNNAMED PRODUCT-RELATED"/>
    <property type="match status" value="1"/>
</dbReference>
<dbReference type="InterPro" id="IPR010126">
    <property type="entry name" value="Esterase_phb"/>
</dbReference>
<dbReference type="Pfam" id="PF10503">
    <property type="entry name" value="Esterase_PHB"/>
    <property type="match status" value="1"/>
</dbReference>
<dbReference type="InterPro" id="IPR050955">
    <property type="entry name" value="Plant_Biomass_Hydrol_Est"/>
</dbReference>
<keyword evidence="1 3" id="KW-0732">Signal</keyword>
<sequence>MHKKHTLISYFVLSFFWGLAACGGSQHSPVSGVKLGSFTRHEYRSDVGARSYKIYTPSQYRSDSDWPLLLDLHGCGSNADEEARWSRFNELAELAGLIVVYPEQTAEANGSKCWNWFLPEHQGRDVGEPAIIAGITEQVRASMSIDARRVFVSGISAGGAMANILAVNFPDVYASAMIYAGCEFKGTTCTGAVALLPAEVSGELAYQAMGSAARVVPVLVIQGDRDLQVPYPNAGLIVQQFLSSNDWADDGNNNNSIAREPTQSESGSKVGGHSFDIEYYKDANGCLLAEYWLIHGMGHAWSNAASDGSPRDILLTDALGPDVSSETLRFLLNHPRPEVGVSCYQITPR</sequence>
<name>A0A840R2T2_9GAMM</name>
<evidence type="ECO:0000313" key="4">
    <source>
        <dbReference type="EMBL" id="MBB5187469.1"/>
    </source>
</evidence>
<comment type="caution">
    <text evidence="4">The sequence shown here is derived from an EMBL/GenBank/DDBJ whole genome shotgun (WGS) entry which is preliminary data.</text>
</comment>
<dbReference type="Proteomes" id="UP000536640">
    <property type="component" value="Unassembled WGS sequence"/>
</dbReference>
<proteinExistence type="predicted"/>
<dbReference type="Gene3D" id="3.40.50.1820">
    <property type="entry name" value="alpha/beta hydrolase"/>
    <property type="match status" value="1"/>
</dbReference>
<dbReference type="PANTHER" id="PTHR43037:SF1">
    <property type="entry name" value="BLL1128 PROTEIN"/>
    <property type="match status" value="1"/>
</dbReference>